<dbReference type="PANTHER" id="PTHR46066:SF2">
    <property type="entry name" value="CHITINASE DOMAIN-CONTAINING PROTEIN 1"/>
    <property type="match status" value="1"/>
</dbReference>
<dbReference type="InterPro" id="IPR001223">
    <property type="entry name" value="Glyco_hydro18_cat"/>
</dbReference>
<dbReference type="SUPFAM" id="SSF51445">
    <property type="entry name" value="(Trans)glycosidases"/>
    <property type="match status" value="1"/>
</dbReference>
<dbReference type="Gene3D" id="3.10.50.10">
    <property type="match status" value="1"/>
</dbReference>
<keyword evidence="2" id="KW-0378">Hydrolase</keyword>
<dbReference type="InterPro" id="IPR011583">
    <property type="entry name" value="Chitinase_II/V-like_cat"/>
</dbReference>
<name>A0A2T2WGF5_9FIRM</name>
<dbReference type="PANTHER" id="PTHR46066">
    <property type="entry name" value="CHITINASE DOMAIN-CONTAINING PROTEIN 1 FAMILY MEMBER"/>
    <property type="match status" value="1"/>
</dbReference>
<dbReference type="Pfam" id="PF00704">
    <property type="entry name" value="Glyco_hydro_18"/>
    <property type="match status" value="1"/>
</dbReference>
<evidence type="ECO:0000313" key="3">
    <source>
        <dbReference type="Proteomes" id="UP000241848"/>
    </source>
</evidence>
<dbReference type="SMART" id="SM00636">
    <property type="entry name" value="Glyco_18"/>
    <property type="match status" value="1"/>
</dbReference>
<dbReference type="AlphaFoldDB" id="A0A2T2WGF5"/>
<evidence type="ECO:0000313" key="2">
    <source>
        <dbReference type="EMBL" id="PSR21321.1"/>
    </source>
</evidence>
<dbReference type="Gene3D" id="3.20.20.80">
    <property type="entry name" value="Glycosidases"/>
    <property type="match status" value="1"/>
</dbReference>
<dbReference type="Proteomes" id="UP000241848">
    <property type="component" value="Unassembled WGS sequence"/>
</dbReference>
<dbReference type="EMBL" id="PXYV01000037">
    <property type="protein sequence ID" value="PSR21321.1"/>
    <property type="molecule type" value="Genomic_DNA"/>
</dbReference>
<gene>
    <name evidence="2" type="ORF">C7B45_11295</name>
</gene>
<reference evidence="2 3" key="1">
    <citation type="journal article" date="2014" name="BMC Genomics">
        <title>Comparison of environmental and isolate Sulfobacillus genomes reveals diverse carbon, sulfur, nitrogen, and hydrogen metabolisms.</title>
        <authorList>
            <person name="Justice N.B."/>
            <person name="Norman A."/>
            <person name="Brown C.T."/>
            <person name="Singh A."/>
            <person name="Thomas B.C."/>
            <person name="Banfield J.F."/>
        </authorList>
    </citation>
    <scope>NUCLEOTIDE SEQUENCE [LARGE SCALE GENOMIC DNA]</scope>
    <source>
        <strain evidence="2">AMDSBA3</strain>
    </source>
</reference>
<comment type="caution">
    <text evidence="2">The sequence shown here is derived from an EMBL/GenBank/DDBJ whole genome shotgun (WGS) entry which is preliminary data.</text>
</comment>
<organism evidence="2 3">
    <name type="scientific">Sulfobacillus acidophilus</name>
    <dbReference type="NCBI Taxonomy" id="53633"/>
    <lineage>
        <taxon>Bacteria</taxon>
        <taxon>Bacillati</taxon>
        <taxon>Bacillota</taxon>
        <taxon>Clostridia</taxon>
        <taxon>Eubacteriales</taxon>
        <taxon>Clostridiales Family XVII. Incertae Sedis</taxon>
        <taxon>Sulfobacillus</taxon>
    </lineage>
</organism>
<dbReference type="PROSITE" id="PS51910">
    <property type="entry name" value="GH18_2"/>
    <property type="match status" value="1"/>
</dbReference>
<dbReference type="InterPro" id="IPR029070">
    <property type="entry name" value="Chitinase_insertion_sf"/>
</dbReference>
<accession>A0A2T2WGF5</accession>
<dbReference type="GO" id="GO:0016787">
    <property type="term" value="F:hydrolase activity"/>
    <property type="evidence" value="ECO:0007669"/>
    <property type="project" value="UniProtKB-KW"/>
</dbReference>
<proteinExistence type="predicted"/>
<dbReference type="GO" id="GO:0008061">
    <property type="term" value="F:chitin binding"/>
    <property type="evidence" value="ECO:0007669"/>
    <property type="project" value="InterPro"/>
</dbReference>
<dbReference type="InterPro" id="IPR017853">
    <property type="entry name" value="GH"/>
</dbReference>
<evidence type="ECO:0000259" key="1">
    <source>
        <dbReference type="PROSITE" id="PS51910"/>
    </source>
</evidence>
<protein>
    <submittedName>
        <fullName evidence="2">Glycoside hydrolase</fullName>
    </submittedName>
</protein>
<sequence>MMVVVFSVRLWKPVVWSLDRALLGDGGGTVRVRVHQVVRSPARANHAVVSLPPLPSGMVLGYFYDPDNEPAPVAMLKHYLAVLTGIIPFWYQINANGSITGATDPAVLQLAEQHHLWTFALVQNMAGQSVFGPLLNSPVARARAVNNMLTLVESNGYNGVNLDWEGIAPQERQHFTTFVQELSNTFHRHGYYVTLSLPAETSSQPDNSWTGAYNYRALGQSANLLMIMAYDEHYADGSPGPIASPTWVKEVLDYTIAVVPPSKVILGIPGYGYDWSGNGPAAALTYSQAEALAHQYGASPNANHFVYMQDGQLHSVWFDNTSGLLSKIQLVSGYELRGVALWRLGIEDPKIWDFLQ</sequence>
<dbReference type="GO" id="GO:0005975">
    <property type="term" value="P:carbohydrate metabolic process"/>
    <property type="evidence" value="ECO:0007669"/>
    <property type="project" value="InterPro"/>
</dbReference>
<feature type="domain" description="GH18" evidence="1">
    <location>
        <begin position="57"/>
        <end position="356"/>
    </location>
</feature>